<protein>
    <recommendedName>
        <fullName evidence="3">Ubiquitin-like protease family profile domain-containing protein</fullName>
    </recommendedName>
</protein>
<gene>
    <name evidence="1" type="ORF">CASFOL_024883</name>
</gene>
<keyword evidence="2" id="KW-1185">Reference proteome</keyword>
<comment type="caution">
    <text evidence="1">The sequence shown here is derived from an EMBL/GenBank/DDBJ whole genome shotgun (WGS) entry which is preliminary data.</text>
</comment>
<dbReference type="EMBL" id="JAVIJP010000032">
    <property type="protein sequence ID" value="KAL3631899.1"/>
    <property type="molecule type" value="Genomic_DNA"/>
</dbReference>
<dbReference type="Proteomes" id="UP001632038">
    <property type="component" value="Unassembled WGS sequence"/>
</dbReference>
<sequence>MLKTLWIAAADITEPKHIFIEVGVVGQNKVDVSINQEDIIGLLISRKISIPAMQLYNKTSWQLIILCPKYNYVAWFCFLQTKPSKRISTMIETAFDAYPLMKGTHCRQLKKLKWVYPKCCKRGGGDECGLFVMRHMFEIIKLDIVDSFEKAFNMGKPYSDDDIDVVRRQWAECFMEILYLNDRFDELPFPRPDFWIV</sequence>
<proteinExistence type="predicted"/>
<accession>A0ABD3CRU7</accession>
<evidence type="ECO:0000313" key="1">
    <source>
        <dbReference type="EMBL" id="KAL3631899.1"/>
    </source>
</evidence>
<dbReference type="AlphaFoldDB" id="A0ABD3CRU7"/>
<dbReference type="SUPFAM" id="SSF54001">
    <property type="entry name" value="Cysteine proteinases"/>
    <property type="match status" value="1"/>
</dbReference>
<reference evidence="2" key="1">
    <citation type="journal article" date="2024" name="IScience">
        <title>Strigolactones Initiate the Formation of Haustorium-like Structures in Castilleja.</title>
        <authorList>
            <person name="Buerger M."/>
            <person name="Peterson D."/>
            <person name="Chory J."/>
        </authorList>
    </citation>
    <scope>NUCLEOTIDE SEQUENCE [LARGE SCALE GENOMIC DNA]</scope>
</reference>
<name>A0ABD3CRU7_9LAMI</name>
<evidence type="ECO:0008006" key="3">
    <source>
        <dbReference type="Google" id="ProtNLM"/>
    </source>
</evidence>
<organism evidence="1 2">
    <name type="scientific">Castilleja foliolosa</name>
    <dbReference type="NCBI Taxonomy" id="1961234"/>
    <lineage>
        <taxon>Eukaryota</taxon>
        <taxon>Viridiplantae</taxon>
        <taxon>Streptophyta</taxon>
        <taxon>Embryophyta</taxon>
        <taxon>Tracheophyta</taxon>
        <taxon>Spermatophyta</taxon>
        <taxon>Magnoliopsida</taxon>
        <taxon>eudicotyledons</taxon>
        <taxon>Gunneridae</taxon>
        <taxon>Pentapetalae</taxon>
        <taxon>asterids</taxon>
        <taxon>lamiids</taxon>
        <taxon>Lamiales</taxon>
        <taxon>Orobanchaceae</taxon>
        <taxon>Pedicularideae</taxon>
        <taxon>Castillejinae</taxon>
        <taxon>Castilleja</taxon>
    </lineage>
</organism>
<evidence type="ECO:0000313" key="2">
    <source>
        <dbReference type="Proteomes" id="UP001632038"/>
    </source>
</evidence>
<dbReference type="InterPro" id="IPR038765">
    <property type="entry name" value="Papain-like_cys_pep_sf"/>
</dbReference>